<dbReference type="Proteomes" id="UP000486602">
    <property type="component" value="Unassembled WGS sequence"/>
</dbReference>
<protein>
    <recommendedName>
        <fullName evidence="4">Alginate export family protein</fullName>
    </recommendedName>
</protein>
<comment type="caution">
    <text evidence="2">The sequence shown here is derived from an EMBL/GenBank/DDBJ whole genome shotgun (WGS) entry which is preliminary data.</text>
</comment>
<organism evidence="2 3">
    <name type="scientific">Cryomorpha ignava</name>
    <dbReference type="NCBI Taxonomy" id="101383"/>
    <lineage>
        <taxon>Bacteria</taxon>
        <taxon>Pseudomonadati</taxon>
        <taxon>Bacteroidota</taxon>
        <taxon>Flavobacteriia</taxon>
        <taxon>Flavobacteriales</taxon>
        <taxon>Cryomorphaceae</taxon>
        <taxon>Cryomorpha</taxon>
    </lineage>
</organism>
<keyword evidence="3" id="KW-1185">Reference proteome</keyword>
<dbReference type="EMBL" id="JAAGVY010000010">
    <property type="protein sequence ID" value="NEN23332.1"/>
    <property type="molecule type" value="Genomic_DNA"/>
</dbReference>
<gene>
    <name evidence="2" type="ORF">G3O08_07450</name>
</gene>
<evidence type="ECO:0000313" key="3">
    <source>
        <dbReference type="Proteomes" id="UP000486602"/>
    </source>
</evidence>
<proteinExistence type="predicted"/>
<name>A0A7K3WR61_9FLAO</name>
<reference evidence="2 3" key="1">
    <citation type="submission" date="2020-02" db="EMBL/GenBank/DDBJ databases">
        <title>Out from the shadows clarifying the taxonomy of the family Cryomorphaceae and related taxa by utilizing the GTDB taxonomic framework.</title>
        <authorList>
            <person name="Bowman J.P."/>
        </authorList>
    </citation>
    <scope>NUCLEOTIDE SEQUENCE [LARGE SCALE GENOMIC DNA]</scope>
    <source>
        <strain evidence="2 3">QSSC 1-22</strain>
    </source>
</reference>
<accession>A0A7K3WR61</accession>
<feature type="signal peptide" evidence="1">
    <location>
        <begin position="1"/>
        <end position="19"/>
    </location>
</feature>
<evidence type="ECO:0000256" key="1">
    <source>
        <dbReference type="SAM" id="SignalP"/>
    </source>
</evidence>
<sequence length="531" mass="59345">MRLKFYLLTLLASSPFALFSQSNPDSALVAIPYYFNQEIPVKSGKELTFIAYYFNQAVTSNYFPTSDFFQGQVIGRLFGRSTARTSDTLSTNFVEQRLLPFFIYTPKLMDGKVTLRASFEIDWTWGDASYGSGGNQGAGFNGDFVNIQTQNIEVEIVPAAGYAINFGLMRAFDSPYHPYRTTFDKLQLSGYRLMYWAGDAAGISGRKDFDRGTISAGIYNLWENKIELQDDVWLSKIMGMYRFSPQFNLGGSVYWMNDNSTGKGGTSILGQGPKSLLTEYTGAYRFVFPDKEYKTNVAWLGTFFDYNQDYAYNNHRVSGFFNYNTGNIEGENGEIASISGFGTNLRYGYRYGKTEDDEVGFDYIYTTGDEDGITDGNYTGVITGNTWGAPGNLPISTGANILFPSGNVVNRYMPLVSDISNMGYGLNAATVRVKKAIVPHKFILSANGGFAFANAEPNQGGLHLGTEANLGLIWKIKTFMELELRGAHVWLGDFYDAPYANGDQFVDADKRLNKRPIDPWTAFLAFKWLMF</sequence>
<evidence type="ECO:0000313" key="2">
    <source>
        <dbReference type="EMBL" id="NEN23332.1"/>
    </source>
</evidence>
<dbReference type="RefSeq" id="WP_163284457.1">
    <property type="nucleotide sequence ID" value="NZ_JAAGVY010000010.1"/>
</dbReference>
<keyword evidence="1" id="KW-0732">Signal</keyword>
<dbReference type="AlphaFoldDB" id="A0A7K3WR61"/>
<evidence type="ECO:0008006" key="4">
    <source>
        <dbReference type="Google" id="ProtNLM"/>
    </source>
</evidence>
<feature type="chain" id="PRO_5029465587" description="Alginate export family protein" evidence="1">
    <location>
        <begin position="20"/>
        <end position="531"/>
    </location>
</feature>